<reference evidence="2 3" key="1">
    <citation type="submission" date="2018-06" db="EMBL/GenBank/DDBJ databases">
        <authorList>
            <consortium name="Pathogen Informatics"/>
            <person name="Doyle S."/>
        </authorList>
    </citation>
    <scope>NUCLEOTIDE SEQUENCE [LARGE SCALE GENOMIC DNA]</scope>
    <source>
        <strain evidence="2 3">NCTC10742</strain>
    </source>
</reference>
<dbReference type="GO" id="GO:0016020">
    <property type="term" value="C:membrane"/>
    <property type="evidence" value="ECO:0007669"/>
    <property type="project" value="TreeGrafter"/>
</dbReference>
<accession>A0A378SHQ5</accession>
<sequence>MAPREPIHRGTGEPIVLLHPFLCSQNVWRTVADQLADTERFEVFAPTMVGHHGGPKSPTWLLHTEVLVDDIEHRMDQLGWDTAHIVGNSLGGWVAFELERRGRARTLTAIAPAGGWPHHSLSKYETVLKFIMGGPALIAARLLGPRILNVPGARRLATLPVSGPADGPSQRDLADLVEDATHCHAYLQLLVKTLRMPGLLELAALGAPTQLVLCEKDRVFPTPRGNRYFLTHLPDEARVVRLDGVGHIPMLEAPGAVTELIADFVDDHSAPSGKAIG</sequence>
<dbReference type="InterPro" id="IPR000073">
    <property type="entry name" value="AB_hydrolase_1"/>
</dbReference>
<dbReference type="EC" id="3.3.2.10" evidence="2"/>
<dbReference type="AlphaFoldDB" id="A0A378SHQ5"/>
<evidence type="ECO:0000313" key="3">
    <source>
        <dbReference type="Proteomes" id="UP000254291"/>
    </source>
</evidence>
<dbReference type="Pfam" id="PF12697">
    <property type="entry name" value="Abhydrolase_6"/>
    <property type="match status" value="1"/>
</dbReference>
<dbReference type="PRINTS" id="PR00412">
    <property type="entry name" value="EPOXHYDRLASE"/>
</dbReference>
<feature type="domain" description="AB hydrolase-1" evidence="1">
    <location>
        <begin position="15"/>
        <end position="258"/>
    </location>
</feature>
<name>A0A378SHQ5_9MYCO</name>
<dbReference type="InterPro" id="IPR000639">
    <property type="entry name" value="Epox_hydrolase-like"/>
</dbReference>
<protein>
    <submittedName>
        <fullName evidence="2">Alpha/beta hydrolase fold protein</fullName>
        <ecNumber evidence="2">3.3.2.10</ecNumber>
    </submittedName>
</protein>
<dbReference type="InterPro" id="IPR029058">
    <property type="entry name" value="AB_hydrolase_fold"/>
</dbReference>
<dbReference type="PANTHER" id="PTHR43798">
    <property type="entry name" value="MONOACYLGLYCEROL LIPASE"/>
    <property type="match status" value="1"/>
</dbReference>
<dbReference type="InterPro" id="IPR050266">
    <property type="entry name" value="AB_hydrolase_sf"/>
</dbReference>
<evidence type="ECO:0000259" key="1">
    <source>
        <dbReference type="Pfam" id="PF12697"/>
    </source>
</evidence>
<proteinExistence type="predicted"/>
<dbReference type="EMBL" id="UGQM01000001">
    <property type="protein sequence ID" value="STZ42131.1"/>
    <property type="molecule type" value="Genomic_DNA"/>
</dbReference>
<dbReference type="SUPFAM" id="SSF53474">
    <property type="entry name" value="alpha/beta-Hydrolases"/>
    <property type="match status" value="1"/>
</dbReference>
<keyword evidence="2" id="KW-0378">Hydrolase</keyword>
<gene>
    <name evidence="2" type="ORF">NCTC10742_01342</name>
</gene>
<evidence type="ECO:0000313" key="2">
    <source>
        <dbReference type="EMBL" id="STZ42131.1"/>
    </source>
</evidence>
<organism evidence="2 3">
    <name type="scientific">Mycolicibacterium gilvum</name>
    <dbReference type="NCBI Taxonomy" id="1804"/>
    <lineage>
        <taxon>Bacteria</taxon>
        <taxon>Bacillati</taxon>
        <taxon>Actinomycetota</taxon>
        <taxon>Actinomycetes</taxon>
        <taxon>Mycobacteriales</taxon>
        <taxon>Mycobacteriaceae</taxon>
        <taxon>Mycolicibacterium</taxon>
    </lineage>
</organism>
<dbReference type="Proteomes" id="UP000254291">
    <property type="component" value="Unassembled WGS sequence"/>
</dbReference>
<dbReference type="Gene3D" id="3.40.50.1820">
    <property type="entry name" value="alpha/beta hydrolase"/>
    <property type="match status" value="1"/>
</dbReference>
<dbReference type="RefSeq" id="WP_115326805.1">
    <property type="nucleotide sequence ID" value="NZ_JACKST010000122.1"/>
</dbReference>
<dbReference type="PANTHER" id="PTHR43798:SF33">
    <property type="entry name" value="HYDROLASE, PUTATIVE (AFU_ORTHOLOGUE AFUA_2G14860)-RELATED"/>
    <property type="match status" value="1"/>
</dbReference>
<dbReference type="GO" id="GO:0004301">
    <property type="term" value="F:epoxide hydrolase activity"/>
    <property type="evidence" value="ECO:0007669"/>
    <property type="project" value="UniProtKB-EC"/>
</dbReference>